<dbReference type="Proteomes" id="UP000681722">
    <property type="component" value="Unassembled WGS sequence"/>
</dbReference>
<evidence type="ECO:0000313" key="3">
    <source>
        <dbReference type="EMBL" id="CAF4369215.1"/>
    </source>
</evidence>
<dbReference type="EMBL" id="CAJNOK010044261">
    <property type="protein sequence ID" value="CAF1573693.1"/>
    <property type="molecule type" value="Genomic_DNA"/>
</dbReference>
<comment type="caution">
    <text evidence="2">The sequence shown here is derived from an EMBL/GenBank/DDBJ whole genome shotgun (WGS) entry which is preliminary data.</text>
</comment>
<feature type="non-terminal residue" evidence="2">
    <location>
        <position position="1"/>
    </location>
</feature>
<organism evidence="2 5">
    <name type="scientific">Didymodactylos carnosus</name>
    <dbReference type="NCBI Taxonomy" id="1234261"/>
    <lineage>
        <taxon>Eukaryota</taxon>
        <taxon>Metazoa</taxon>
        <taxon>Spiralia</taxon>
        <taxon>Gnathifera</taxon>
        <taxon>Rotifera</taxon>
        <taxon>Eurotatoria</taxon>
        <taxon>Bdelloidea</taxon>
        <taxon>Philodinida</taxon>
        <taxon>Philodinidae</taxon>
        <taxon>Didymodactylos</taxon>
    </lineage>
</organism>
<dbReference type="AlphaFoldDB" id="A0A816C5S7"/>
<name>A0A816C5S7_9BILA</name>
<evidence type="ECO:0000313" key="5">
    <source>
        <dbReference type="Proteomes" id="UP000663829"/>
    </source>
</evidence>
<dbReference type="EMBL" id="CAJOBC010106936">
    <property type="protein sequence ID" value="CAF4506191.1"/>
    <property type="molecule type" value="Genomic_DNA"/>
</dbReference>
<dbReference type="InterPro" id="IPR023214">
    <property type="entry name" value="HAD_sf"/>
</dbReference>
<accession>A0A816C5S7</accession>
<gene>
    <name evidence="2" type="ORF">GPM918_LOCUS43559</name>
    <name evidence="1" type="ORF">OVA965_LOCUS40518</name>
    <name evidence="4" type="ORF">SRO942_LOCUS45078</name>
    <name evidence="3" type="ORF">TMI583_LOCUS41961</name>
</gene>
<proteinExistence type="predicted"/>
<dbReference type="Proteomes" id="UP000677228">
    <property type="component" value="Unassembled WGS sequence"/>
</dbReference>
<sequence length="155" mass="18246">PVANQALEKLVTLQSIYNIPFLFLTNGGGILEHLKSEKLQKIFSVLKNKISEENFILSHTPWKLISNMYKEKMCMYLCRNKRFGEEIMKNYGFIKIIYFDDYCEKVKFLLPSKYKQNLEVKKLRDQILSDKNLQVKIDSIFVLESPADWQSALQI</sequence>
<dbReference type="Proteomes" id="UP000682733">
    <property type="component" value="Unassembled WGS sequence"/>
</dbReference>
<dbReference type="Gene3D" id="3.40.50.1000">
    <property type="entry name" value="HAD superfamily/HAD-like"/>
    <property type="match status" value="1"/>
</dbReference>
<evidence type="ECO:0000313" key="4">
    <source>
        <dbReference type="EMBL" id="CAF4506191.1"/>
    </source>
</evidence>
<dbReference type="Proteomes" id="UP000663829">
    <property type="component" value="Unassembled WGS sequence"/>
</dbReference>
<protein>
    <submittedName>
        <fullName evidence="2">Uncharacterized protein</fullName>
    </submittedName>
</protein>
<dbReference type="EMBL" id="CAJNOQ010039909">
    <property type="protein sequence ID" value="CAF1618155.1"/>
    <property type="molecule type" value="Genomic_DNA"/>
</dbReference>
<dbReference type="OrthoDB" id="908741at2759"/>
<dbReference type="EMBL" id="CAJOBA010067116">
    <property type="protein sequence ID" value="CAF4369215.1"/>
    <property type="molecule type" value="Genomic_DNA"/>
</dbReference>
<reference evidence="2" key="1">
    <citation type="submission" date="2021-02" db="EMBL/GenBank/DDBJ databases">
        <authorList>
            <person name="Nowell W R."/>
        </authorList>
    </citation>
    <scope>NUCLEOTIDE SEQUENCE</scope>
</reference>
<feature type="non-terminal residue" evidence="2">
    <location>
        <position position="155"/>
    </location>
</feature>
<evidence type="ECO:0000313" key="2">
    <source>
        <dbReference type="EMBL" id="CAF1618155.1"/>
    </source>
</evidence>
<evidence type="ECO:0000313" key="1">
    <source>
        <dbReference type="EMBL" id="CAF1573693.1"/>
    </source>
</evidence>
<keyword evidence="5" id="KW-1185">Reference proteome</keyword>